<accession>A0A9W8CNK0</accession>
<dbReference type="OrthoDB" id="5524259at2759"/>
<evidence type="ECO:0000256" key="1">
    <source>
        <dbReference type="SAM" id="MobiDB-lite"/>
    </source>
</evidence>
<feature type="region of interest" description="Disordered" evidence="1">
    <location>
        <begin position="201"/>
        <end position="246"/>
    </location>
</feature>
<dbReference type="AlphaFoldDB" id="A0A9W8CNK0"/>
<dbReference type="Proteomes" id="UP001149813">
    <property type="component" value="Unassembled WGS sequence"/>
</dbReference>
<organism evidence="2 3">
    <name type="scientific">Coemansia erecta</name>
    <dbReference type="NCBI Taxonomy" id="147472"/>
    <lineage>
        <taxon>Eukaryota</taxon>
        <taxon>Fungi</taxon>
        <taxon>Fungi incertae sedis</taxon>
        <taxon>Zoopagomycota</taxon>
        <taxon>Kickxellomycotina</taxon>
        <taxon>Kickxellomycetes</taxon>
        <taxon>Kickxellales</taxon>
        <taxon>Kickxellaceae</taxon>
        <taxon>Coemansia</taxon>
    </lineage>
</organism>
<feature type="compositionally biased region" description="Low complexity" evidence="1">
    <location>
        <begin position="224"/>
        <end position="235"/>
    </location>
</feature>
<reference evidence="2" key="1">
    <citation type="submission" date="2022-07" db="EMBL/GenBank/DDBJ databases">
        <title>Phylogenomic reconstructions and comparative analyses of Kickxellomycotina fungi.</title>
        <authorList>
            <person name="Reynolds N.K."/>
            <person name="Stajich J.E."/>
            <person name="Barry K."/>
            <person name="Grigoriev I.V."/>
            <person name="Crous P."/>
            <person name="Smith M.E."/>
        </authorList>
    </citation>
    <scope>NUCLEOTIDE SEQUENCE</scope>
    <source>
        <strain evidence="2">NBRC 32514</strain>
    </source>
</reference>
<comment type="caution">
    <text evidence="2">The sequence shown here is derived from an EMBL/GenBank/DDBJ whole genome shotgun (WGS) entry which is preliminary data.</text>
</comment>
<evidence type="ECO:0000313" key="3">
    <source>
        <dbReference type="Proteomes" id="UP001149813"/>
    </source>
</evidence>
<proteinExistence type="predicted"/>
<gene>
    <name evidence="2" type="ORF">LPJ53_005041</name>
</gene>
<evidence type="ECO:0000313" key="2">
    <source>
        <dbReference type="EMBL" id="KAJ1720310.1"/>
    </source>
</evidence>
<dbReference type="EMBL" id="JANBOJ010000272">
    <property type="protein sequence ID" value="KAJ1720310.1"/>
    <property type="molecule type" value="Genomic_DNA"/>
</dbReference>
<name>A0A9W8CNK0_9FUNG</name>
<feature type="compositionally biased region" description="Polar residues" evidence="1">
    <location>
        <begin position="236"/>
        <end position="246"/>
    </location>
</feature>
<protein>
    <submittedName>
        <fullName evidence="2">Uncharacterized protein</fullName>
    </submittedName>
</protein>
<sequence>MSIINLSMLSSSWSNATFMRRNGSLTAATNIASSIATMVASGLFSAATLIHQRDLSANRHPSRFSLRLTGDQLEKITSCLFAAWWLSQAFNLTNMLFVFRDDIHRCTHYHLPRSPRMASESEIAGLKNAAAACAAFRGCVVLNWLVWLAWVARAWRTFTRSNIHFDSNIFREPSEYYAHADAYSIKNLAALPPMPVNPVTFSPRYPDAPRLNRTQGHHPPSQLSDDASSDASDASVQGNRQQSQTVEAASYGCAHCRPSAYGAGEQPAVQTQQLRAAPVYHQAVMYTQSHHRQYAPPQNNAGPASHPDAANGCCHTPAAPVVGTATLATEPIRPHADMGGNFSVQ</sequence>
<keyword evidence="3" id="KW-1185">Reference proteome</keyword>